<proteinExistence type="predicted"/>
<feature type="region of interest" description="Disordered" evidence="2">
    <location>
        <begin position="86"/>
        <end position="171"/>
    </location>
</feature>
<name>A0A833SQL5_PHYIN</name>
<keyword evidence="4" id="KW-1185">Reference proteome</keyword>
<evidence type="ECO:0000256" key="1">
    <source>
        <dbReference type="SAM" id="Coils"/>
    </source>
</evidence>
<keyword evidence="1" id="KW-0175">Coiled coil</keyword>
<dbReference type="EMBL" id="WSZM01000071">
    <property type="protein sequence ID" value="KAF4044416.1"/>
    <property type="molecule type" value="Genomic_DNA"/>
</dbReference>
<protein>
    <submittedName>
        <fullName evidence="3">Uncharacterized protein</fullName>
    </submittedName>
</protein>
<feature type="compositionally biased region" description="Basic and acidic residues" evidence="2">
    <location>
        <begin position="155"/>
        <end position="165"/>
    </location>
</feature>
<dbReference type="AlphaFoldDB" id="A0A833SQL5"/>
<gene>
    <name evidence="3" type="ORF">GN244_ATG03308</name>
</gene>
<accession>A0A833SQL5</accession>
<reference evidence="3" key="1">
    <citation type="submission" date="2020-04" db="EMBL/GenBank/DDBJ databases">
        <title>Hybrid Assembly of Korean Phytophthora infestans isolates.</title>
        <authorList>
            <person name="Prokchorchik M."/>
            <person name="Lee Y."/>
            <person name="Seo J."/>
            <person name="Cho J.-H."/>
            <person name="Park Y.-E."/>
            <person name="Jang D.-C."/>
            <person name="Im J.-S."/>
            <person name="Choi J.-G."/>
            <person name="Park H.-J."/>
            <person name="Lee G.-B."/>
            <person name="Lee Y.-G."/>
            <person name="Hong S.-Y."/>
            <person name="Cho K."/>
            <person name="Sohn K.H."/>
        </authorList>
    </citation>
    <scope>NUCLEOTIDE SEQUENCE</scope>
    <source>
        <strain evidence="3">KR_1_A1</strain>
    </source>
</reference>
<dbReference type="Proteomes" id="UP000602510">
    <property type="component" value="Unassembled WGS sequence"/>
</dbReference>
<feature type="compositionally biased region" description="Polar residues" evidence="2">
    <location>
        <begin position="134"/>
        <end position="145"/>
    </location>
</feature>
<feature type="compositionally biased region" description="Basic residues" evidence="2">
    <location>
        <begin position="100"/>
        <end position="114"/>
    </location>
</feature>
<evidence type="ECO:0000313" key="4">
    <source>
        <dbReference type="Proteomes" id="UP000602510"/>
    </source>
</evidence>
<feature type="coiled-coil region" evidence="1">
    <location>
        <begin position="171"/>
        <end position="198"/>
    </location>
</feature>
<comment type="caution">
    <text evidence="3">The sequence shown here is derived from an EMBL/GenBank/DDBJ whole genome shotgun (WGS) entry which is preliminary data.</text>
</comment>
<evidence type="ECO:0000313" key="3">
    <source>
        <dbReference type="EMBL" id="KAF4044416.1"/>
    </source>
</evidence>
<feature type="region of interest" description="Disordered" evidence="2">
    <location>
        <begin position="204"/>
        <end position="226"/>
    </location>
</feature>
<sequence length="315" mass="35920">MLPDEFIRSMENYGSNGPMNFGERLKPIALVLRPHEPCRKFEESFQYWLKRREGSLSMLKEDPNEERRYRQASAFLRATTAIHKRWERSDEPQSLPCPRTRSRSRSRGRAKRRSVSRETILNSRDTKRTRIDSSIDQDSLPSVSDSGRPVGGKSSRAESVSRDRNQVSGMNLDLEQLKDQMEHRFTELERELQGFRCKVRVEGHVSVQRSSPTTPTDDDQVAEPPAQDEVLKKAAKANADPAKKRLTRDYTRVSTQIAINEAAMKAWLAYVNNFGGGDEAEIEAHLTQIKELATCIDSEKQRRDTALAAVIAQEC</sequence>
<evidence type="ECO:0000256" key="2">
    <source>
        <dbReference type="SAM" id="MobiDB-lite"/>
    </source>
</evidence>
<feature type="compositionally biased region" description="Basic and acidic residues" evidence="2">
    <location>
        <begin position="124"/>
        <end position="133"/>
    </location>
</feature>
<organism evidence="3 4">
    <name type="scientific">Phytophthora infestans</name>
    <name type="common">Potato late blight agent</name>
    <name type="synonym">Botrytis infestans</name>
    <dbReference type="NCBI Taxonomy" id="4787"/>
    <lineage>
        <taxon>Eukaryota</taxon>
        <taxon>Sar</taxon>
        <taxon>Stramenopiles</taxon>
        <taxon>Oomycota</taxon>
        <taxon>Peronosporomycetes</taxon>
        <taxon>Peronosporales</taxon>
        <taxon>Peronosporaceae</taxon>
        <taxon>Phytophthora</taxon>
    </lineage>
</organism>